<evidence type="ECO:0000313" key="3">
    <source>
        <dbReference type="Proteomes" id="UP001151133"/>
    </source>
</evidence>
<evidence type="ECO:0000256" key="1">
    <source>
        <dbReference type="SAM" id="MobiDB-lite"/>
    </source>
</evidence>
<organism evidence="2 3">
    <name type="scientific">Flavobacterium frigoritolerans</name>
    <dbReference type="NCBI Taxonomy" id="2987686"/>
    <lineage>
        <taxon>Bacteria</taxon>
        <taxon>Pseudomonadati</taxon>
        <taxon>Bacteroidota</taxon>
        <taxon>Flavobacteriia</taxon>
        <taxon>Flavobacteriales</taxon>
        <taxon>Flavobacteriaceae</taxon>
        <taxon>Flavobacterium</taxon>
    </lineage>
</organism>
<dbReference type="EMBL" id="JAOZEV010000001">
    <property type="protein sequence ID" value="MCV9931078.1"/>
    <property type="molecule type" value="Genomic_DNA"/>
</dbReference>
<dbReference type="RefSeq" id="WP_264285455.1">
    <property type="nucleotide sequence ID" value="NZ_JAOZEV010000001.1"/>
</dbReference>
<sequence>MKKLIYLLVFCPFLGFSQDGPYNGVDCDANDIIKEIYQEGNNTIIKCTDKDGNFVINAIPNNGNHGGGAAGNGTDTGLSLDPGKEDGPGRSCINTWVRGENNQWQIAAYCG</sequence>
<name>A0A9X3C8F1_9FLAO</name>
<protein>
    <recommendedName>
        <fullName evidence="4">Cyanovirin-N domain-containing protein</fullName>
    </recommendedName>
</protein>
<gene>
    <name evidence="2" type="ORF">OIU80_02185</name>
</gene>
<comment type="caution">
    <text evidence="2">The sequence shown here is derived from an EMBL/GenBank/DDBJ whole genome shotgun (WGS) entry which is preliminary data.</text>
</comment>
<keyword evidence="3" id="KW-1185">Reference proteome</keyword>
<evidence type="ECO:0008006" key="4">
    <source>
        <dbReference type="Google" id="ProtNLM"/>
    </source>
</evidence>
<evidence type="ECO:0000313" key="2">
    <source>
        <dbReference type="EMBL" id="MCV9931078.1"/>
    </source>
</evidence>
<dbReference type="Proteomes" id="UP001151133">
    <property type="component" value="Unassembled WGS sequence"/>
</dbReference>
<accession>A0A9X3C8F1</accession>
<reference evidence="2" key="1">
    <citation type="submission" date="2022-10" db="EMBL/GenBank/DDBJ databases">
        <title>Two novel species of Flavobacterium.</title>
        <authorList>
            <person name="Liu Q."/>
            <person name="Xin Y.-H."/>
        </authorList>
    </citation>
    <scope>NUCLEOTIDE SEQUENCE</scope>
    <source>
        <strain evidence="2">LS1R47</strain>
    </source>
</reference>
<proteinExistence type="predicted"/>
<feature type="region of interest" description="Disordered" evidence="1">
    <location>
        <begin position="65"/>
        <end position="86"/>
    </location>
</feature>
<dbReference type="AlphaFoldDB" id="A0A9X3C8F1"/>